<dbReference type="PROSITE" id="PS51257">
    <property type="entry name" value="PROKAR_LIPOPROTEIN"/>
    <property type="match status" value="1"/>
</dbReference>
<dbReference type="RefSeq" id="WP_310172318.1">
    <property type="nucleotide sequence ID" value="NZ_BAABHE010000002.1"/>
</dbReference>
<dbReference type="InterPro" id="IPR015943">
    <property type="entry name" value="WD40/YVTN_repeat-like_dom_sf"/>
</dbReference>
<organism evidence="2 3">
    <name type="scientific">Enteractinococcus fodinae</name>
    <dbReference type="NCBI Taxonomy" id="684663"/>
    <lineage>
        <taxon>Bacteria</taxon>
        <taxon>Bacillati</taxon>
        <taxon>Actinomycetota</taxon>
        <taxon>Actinomycetes</taxon>
        <taxon>Micrococcales</taxon>
        <taxon>Micrococcaceae</taxon>
    </lineage>
</organism>
<feature type="signal peptide" evidence="1">
    <location>
        <begin position="1"/>
        <end position="29"/>
    </location>
</feature>
<reference evidence="2 3" key="1">
    <citation type="submission" date="2023-07" db="EMBL/GenBank/DDBJ databases">
        <title>Sequencing the genomes of 1000 actinobacteria strains.</title>
        <authorList>
            <person name="Klenk H.-P."/>
        </authorList>
    </citation>
    <scope>NUCLEOTIDE SEQUENCE [LARGE SCALE GENOMIC DNA]</scope>
    <source>
        <strain evidence="2 3">DSM 22966</strain>
    </source>
</reference>
<dbReference type="Gene3D" id="2.130.10.10">
    <property type="entry name" value="YVTN repeat-like/Quinoprotein amine dehydrogenase"/>
    <property type="match status" value="1"/>
</dbReference>
<dbReference type="SUPFAM" id="SSF50998">
    <property type="entry name" value="Quinoprotein alcohol dehydrogenase-like"/>
    <property type="match status" value="1"/>
</dbReference>
<dbReference type="Proteomes" id="UP001183794">
    <property type="component" value="Unassembled WGS sequence"/>
</dbReference>
<gene>
    <name evidence="2" type="ORF">J2S62_001099</name>
</gene>
<feature type="chain" id="PRO_5046314647" description="PQQ-binding-like beta-propeller repeat protein" evidence="1">
    <location>
        <begin position="30"/>
        <end position="417"/>
    </location>
</feature>
<evidence type="ECO:0000313" key="3">
    <source>
        <dbReference type="Proteomes" id="UP001183794"/>
    </source>
</evidence>
<evidence type="ECO:0008006" key="4">
    <source>
        <dbReference type="Google" id="ProtNLM"/>
    </source>
</evidence>
<name>A0ABU2AZQ6_9MICC</name>
<sequence>MQQRRNTAYSPGWLAGLALAGLLTLSACGNTDEQTLPQYDPAPSVLETPAPEVDRQTFRLPLQFTDPPVVDPGWQTPPQYGDGVFLSAEHAEDVLTFRAVDSSGTLLWEADRPLSCTGFTITSHDDLHYAVLTDIDAEVQSLGNTVASAYDLHTGELAWGPIDVPGPHNGPGTVFAAPTEQAMGASDAKVVLDPASGDIIVNEREHKVKVLGEFHGTVLTVDAQAIQAHRAADLATGGLEAEPLWTVPLEDHGWTAENLTARSPVGLPDPSEAATSPAVLLGTDDTDRALVDLTSAEVLAEGLSDAGQDPTSQSWVMLGETLTGYGPTGQILYDEPNDGLEVRGIGAAMAYLENSDGDLEARNVVTGQIGRAYDPDDTGTLAVPTGITATGAGILEAEGRYYLATVPTVEQPEPEEP</sequence>
<accession>A0ABU2AZQ6</accession>
<protein>
    <recommendedName>
        <fullName evidence="4">PQQ-binding-like beta-propeller repeat protein</fullName>
    </recommendedName>
</protein>
<keyword evidence="3" id="KW-1185">Reference proteome</keyword>
<dbReference type="InterPro" id="IPR011047">
    <property type="entry name" value="Quinoprotein_ADH-like_sf"/>
</dbReference>
<comment type="caution">
    <text evidence="2">The sequence shown here is derived from an EMBL/GenBank/DDBJ whole genome shotgun (WGS) entry which is preliminary data.</text>
</comment>
<evidence type="ECO:0000256" key="1">
    <source>
        <dbReference type="SAM" id="SignalP"/>
    </source>
</evidence>
<proteinExistence type="predicted"/>
<dbReference type="EMBL" id="JAVDYJ010000001">
    <property type="protein sequence ID" value="MDR7346842.1"/>
    <property type="molecule type" value="Genomic_DNA"/>
</dbReference>
<evidence type="ECO:0000313" key="2">
    <source>
        <dbReference type="EMBL" id="MDR7346842.1"/>
    </source>
</evidence>
<keyword evidence="1" id="KW-0732">Signal</keyword>